<dbReference type="CDD" id="cd07185">
    <property type="entry name" value="OmpA_C-like"/>
    <property type="match status" value="1"/>
</dbReference>
<dbReference type="OrthoDB" id="9792021at2"/>
<keyword evidence="2 4" id="KW-0472">Membrane</keyword>
<gene>
    <name evidence="7" type="ORF">SAMN04489759_1107</name>
</gene>
<accession>A0A1G7VZ67</accession>
<dbReference type="GO" id="GO:0009279">
    <property type="term" value="C:cell outer membrane"/>
    <property type="evidence" value="ECO:0007669"/>
    <property type="project" value="UniProtKB-SubCell"/>
</dbReference>
<evidence type="ECO:0000256" key="1">
    <source>
        <dbReference type="ARBA" id="ARBA00004442"/>
    </source>
</evidence>
<evidence type="ECO:0000313" key="8">
    <source>
        <dbReference type="Proteomes" id="UP000199399"/>
    </source>
</evidence>
<sequence length="317" mass="33481">MIRRGLSAALFALLFAAPVAALDLALPSTARLTAERNTAPDRYAAPVGVYAEGQVARVNIDGDVRRAAWRLDTPGLTALQVMRPLRRQLSEAGYEIVLDCTAKECGGFDFRFAIEVLPGPNMYVNLRSFHVVTALRRSEAGTPSQAVSILASTAATSAYVQIIQASSADAPEAERSAITAEATAAAPISSAAGDLGSILKRDGQLVLERLDFETGTSDLGAGPFKTLEQLAELLKAEPNLRVALVGHTDAVGGLEGNIALSRKRAEAVRQRLVDSHGIAAGRVEAQGAGYLAPRASNLTEAGREQNRRVEVLLLSAE</sequence>
<dbReference type="STRING" id="218672.SAMN04489759_1107"/>
<dbReference type="PANTHER" id="PTHR30329">
    <property type="entry name" value="STATOR ELEMENT OF FLAGELLAR MOTOR COMPLEX"/>
    <property type="match status" value="1"/>
</dbReference>
<reference evidence="8" key="1">
    <citation type="submission" date="2016-10" db="EMBL/GenBank/DDBJ databases">
        <authorList>
            <person name="Varghese N."/>
            <person name="Submissions S."/>
        </authorList>
    </citation>
    <scope>NUCLEOTIDE SEQUENCE [LARGE SCALE GENOMIC DNA]</scope>
    <source>
        <strain evidence="8">DSM 16477</strain>
    </source>
</reference>
<dbReference type="PANTHER" id="PTHR30329:SF21">
    <property type="entry name" value="LIPOPROTEIN YIAD-RELATED"/>
    <property type="match status" value="1"/>
</dbReference>
<dbReference type="Proteomes" id="UP000199399">
    <property type="component" value="Unassembled WGS sequence"/>
</dbReference>
<proteinExistence type="predicted"/>
<comment type="subcellular location">
    <subcellularLocation>
        <location evidence="1">Cell outer membrane</location>
    </subcellularLocation>
</comment>
<dbReference type="InterPro" id="IPR006664">
    <property type="entry name" value="OMP_bac"/>
</dbReference>
<evidence type="ECO:0000256" key="5">
    <source>
        <dbReference type="SAM" id="SignalP"/>
    </source>
</evidence>
<evidence type="ECO:0000256" key="2">
    <source>
        <dbReference type="ARBA" id="ARBA00023136"/>
    </source>
</evidence>
<feature type="signal peptide" evidence="5">
    <location>
        <begin position="1"/>
        <end position="21"/>
    </location>
</feature>
<dbReference type="EMBL" id="FNBP01000010">
    <property type="protein sequence ID" value="SDG65074.1"/>
    <property type="molecule type" value="Genomic_DNA"/>
</dbReference>
<dbReference type="SUPFAM" id="SSF103088">
    <property type="entry name" value="OmpA-like"/>
    <property type="match status" value="1"/>
</dbReference>
<evidence type="ECO:0000256" key="4">
    <source>
        <dbReference type="PROSITE-ProRule" id="PRU00473"/>
    </source>
</evidence>
<feature type="domain" description="OmpA-like" evidence="6">
    <location>
        <begin position="199"/>
        <end position="317"/>
    </location>
</feature>
<evidence type="ECO:0000313" key="7">
    <source>
        <dbReference type="EMBL" id="SDG65074.1"/>
    </source>
</evidence>
<feature type="chain" id="PRO_5011580346" evidence="5">
    <location>
        <begin position="22"/>
        <end position="317"/>
    </location>
</feature>
<dbReference type="PRINTS" id="PR01021">
    <property type="entry name" value="OMPADOMAIN"/>
</dbReference>
<evidence type="ECO:0000256" key="3">
    <source>
        <dbReference type="ARBA" id="ARBA00023237"/>
    </source>
</evidence>
<dbReference type="RefSeq" id="WP_093743569.1">
    <property type="nucleotide sequence ID" value="NZ_FNBP01000010.1"/>
</dbReference>
<dbReference type="AlphaFoldDB" id="A0A1G7VZ67"/>
<organism evidence="7 8">
    <name type="scientific">Sulfitobacter delicatus</name>
    <dbReference type="NCBI Taxonomy" id="218672"/>
    <lineage>
        <taxon>Bacteria</taxon>
        <taxon>Pseudomonadati</taxon>
        <taxon>Pseudomonadota</taxon>
        <taxon>Alphaproteobacteria</taxon>
        <taxon>Rhodobacterales</taxon>
        <taxon>Roseobacteraceae</taxon>
        <taxon>Sulfitobacter</taxon>
    </lineage>
</organism>
<keyword evidence="8" id="KW-1185">Reference proteome</keyword>
<dbReference type="Pfam" id="PF00691">
    <property type="entry name" value="OmpA"/>
    <property type="match status" value="1"/>
</dbReference>
<dbReference type="InterPro" id="IPR006665">
    <property type="entry name" value="OmpA-like"/>
</dbReference>
<keyword evidence="3" id="KW-0998">Cell outer membrane</keyword>
<name>A0A1G7VZ67_9RHOB</name>
<evidence type="ECO:0000259" key="6">
    <source>
        <dbReference type="PROSITE" id="PS51123"/>
    </source>
</evidence>
<keyword evidence="5" id="KW-0732">Signal</keyword>
<dbReference type="Gene3D" id="3.30.1330.60">
    <property type="entry name" value="OmpA-like domain"/>
    <property type="match status" value="1"/>
</dbReference>
<dbReference type="InterPro" id="IPR036737">
    <property type="entry name" value="OmpA-like_sf"/>
</dbReference>
<dbReference type="InterPro" id="IPR050330">
    <property type="entry name" value="Bact_OuterMem_StrucFunc"/>
</dbReference>
<protein>
    <submittedName>
        <fullName evidence="7">OmpA-OmpF porin, OOP family</fullName>
    </submittedName>
</protein>
<dbReference type="PROSITE" id="PS51123">
    <property type="entry name" value="OMPA_2"/>
    <property type="match status" value="1"/>
</dbReference>